<proteinExistence type="predicted"/>
<reference evidence="1" key="1">
    <citation type="journal article" date="2020" name="Nature">
        <title>Giant virus diversity and host interactions through global metagenomics.</title>
        <authorList>
            <person name="Schulz F."/>
            <person name="Roux S."/>
            <person name="Paez-Espino D."/>
            <person name="Jungbluth S."/>
            <person name="Walsh D.A."/>
            <person name="Denef V.J."/>
            <person name="McMahon K.D."/>
            <person name="Konstantinidis K.T."/>
            <person name="Eloe-Fadrosh E.A."/>
            <person name="Kyrpides N.C."/>
            <person name="Woyke T."/>
        </authorList>
    </citation>
    <scope>NUCLEOTIDE SEQUENCE</scope>
    <source>
        <strain evidence="1">GVMAG-M-3300017989-17</strain>
    </source>
</reference>
<evidence type="ECO:0000313" key="1">
    <source>
        <dbReference type="EMBL" id="QHS93256.1"/>
    </source>
</evidence>
<sequence>MQRLFSRDNHNHDQVLGEHTMNLPLLLPENQTKPPFTYVNAATGQINRAPYSTDNVMHQEWHKYRLGTNLTPPRGSDSDIYFDQVPEHPIALRGMDWLDTLAEKPKHQILSIDQRVAQTCQAQPDKQVCSQTCVDWWTNRIVNPQGSLMNTDQISGGCPFGTTRALNCYPCQVHNTYVRGSQ</sequence>
<organism evidence="1">
    <name type="scientific">viral metagenome</name>
    <dbReference type="NCBI Taxonomy" id="1070528"/>
    <lineage>
        <taxon>unclassified sequences</taxon>
        <taxon>metagenomes</taxon>
        <taxon>organismal metagenomes</taxon>
    </lineage>
</organism>
<dbReference type="EMBL" id="MN739201">
    <property type="protein sequence ID" value="QHS93256.1"/>
    <property type="molecule type" value="Genomic_DNA"/>
</dbReference>
<protein>
    <submittedName>
        <fullName evidence="1">Uncharacterized protein</fullName>
    </submittedName>
</protein>
<dbReference type="AlphaFoldDB" id="A0A6C0BM39"/>
<name>A0A6C0BM39_9ZZZZ</name>
<accession>A0A6C0BM39</accession>